<dbReference type="AlphaFoldDB" id="X1NCJ0"/>
<dbReference type="EMBL" id="BARV01020182">
    <property type="protein sequence ID" value="GAI24505.1"/>
    <property type="molecule type" value="Genomic_DNA"/>
</dbReference>
<comment type="caution">
    <text evidence="1">The sequence shown here is derived from an EMBL/GenBank/DDBJ whole genome shotgun (WGS) entry which is preliminary data.</text>
</comment>
<proteinExistence type="predicted"/>
<evidence type="ECO:0000313" key="1">
    <source>
        <dbReference type="EMBL" id="GAI24505.1"/>
    </source>
</evidence>
<name>X1NCJ0_9ZZZZ</name>
<sequence length="30" mass="3475">MADALKQVRESLQVNINLNRDIPSHTLIER</sequence>
<gene>
    <name evidence="1" type="ORF">S06H3_33756</name>
</gene>
<protein>
    <submittedName>
        <fullName evidence="1">Uncharacterized protein</fullName>
    </submittedName>
</protein>
<organism evidence="1">
    <name type="scientific">marine sediment metagenome</name>
    <dbReference type="NCBI Taxonomy" id="412755"/>
    <lineage>
        <taxon>unclassified sequences</taxon>
        <taxon>metagenomes</taxon>
        <taxon>ecological metagenomes</taxon>
    </lineage>
</organism>
<reference evidence="1" key="1">
    <citation type="journal article" date="2014" name="Front. Microbiol.">
        <title>High frequency of phylogenetically diverse reductive dehalogenase-homologous genes in deep subseafloor sedimentary metagenomes.</title>
        <authorList>
            <person name="Kawai M."/>
            <person name="Futagami T."/>
            <person name="Toyoda A."/>
            <person name="Takaki Y."/>
            <person name="Nishi S."/>
            <person name="Hori S."/>
            <person name="Arai W."/>
            <person name="Tsubouchi T."/>
            <person name="Morono Y."/>
            <person name="Uchiyama I."/>
            <person name="Ito T."/>
            <person name="Fujiyama A."/>
            <person name="Inagaki F."/>
            <person name="Takami H."/>
        </authorList>
    </citation>
    <scope>NUCLEOTIDE SEQUENCE</scope>
    <source>
        <strain evidence="1">Expedition CK06-06</strain>
    </source>
</reference>
<feature type="non-terminal residue" evidence="1">
    <location>
        <position position="30"/>
    </location>
</feature>
<accession>X1NCJ0</accession>